<dbReference type="AlphaFoldDB" id="A0A1G6B3K5"/>
<proteinExistence type="predicted"/>
<protein>
    <recommendedName>
        <fullName evidence="1">DUF7336 domain-containing protein</fullName>
    </recommendedName>
</protein>
<dbReference type="RefSeq" id="WP_090173124.1">
    <property type="nucleotide sequence ID" value="NZ_FMXR01000008.1"/>
</dbReference>
<organism evidence="2 3">
    <name type="scientific">Eubacterium oxidoreducens</name>
    <dbReference type="NCBI Taxonomy" id="1732"/>
    <lineage>
        <taxon>Bacteria</taxon>
        <taxon>Bacillati</taxon>
        <taxon>Bacillota</taxon>
        <taxon>Clostridia</taxon>
        <taxon>Eubacteriales</taxon>
        <taxon>Eubacteriaceae</taxon>
        <taxon>Eubacterium</taxon>
    </lineage>
</organism>
<evidence type="ECO:0000313" key="3">
    <source>
        <dbReference type="Proteomes" id="UP000199228"/>
    </source>
</evidence>
<dbReference type="EMBL" id="FMXR01000008">
    <property type="protein sequence ID" value="SDB15247.1"/>
    <property type="molecule type" value="Genomic_DNA"/>
</dbReference>
<evidence type="ECO:0000313" key="2">
    <source>
        <dbReference type="EMBL" id="SDB15247.1"/>
    </source>
</evidence>
<evidence type="ECO:0000259" key="1">
    <source>
        <dbReference type="Pfam" id="PF24024"/>
    </source>
</evidence>
<name>A0A1G6B3K5_EUBOX</name>
<dbReference type="InterPro" id="IPR055760">
    <property type="entry name" value="DUF7336"/>
</dbReference>
<feature type="domain" description="DUF7336" evidence="1">
    <location>
        <begin position="4"/>
        <end position="64"/>
    </location>
</feature>
<dbReference type="Proteomes" id="UP000199228">
    <property type="component" value="Unassembled WGS sequence"/>
</dbReference>
<accession>A0A1G6B3K5</accession>
<keyword evidence="3" id="KW-1185">Reference proteome</keyword>
<reference evidence="2 3" key="1">
    <citation type="submission" date="2016-10" db="EMBL/GenBank/DDBJ databases">
        <authorList>
            <person name="de Groot N.N."/>
        </authorList>
    </citation>
    <scope>NUCLEOTIDE SEQUENCE [LARGE SCALE GENOMIC DNA]</scope>
    <source>
        <strain evidence="2 3">DSM 3217</strain>
    </source>
</reference>
<dbReference type="STRING" id="1732.SAMN02910417_01130"/>
<gene>
    <name evidence="2" type="ORF">SAMN02910417_01130</name>
</gene>
<dbReference type="Pfam" id="PF24024">
    <property type="entry name" value="DUF7336"/>
    <property type="match status" value="1"/>
</dbReference>
<sequence length="82" mass="9574">MKNNKVYVLTADGWTYGYGSDIYLLGVFFDKEMAEEKAKEHAEEQDDIYVKITEIEANKIFPLKTNDMKENTNDYYLGGYIE</sequence>